<feature type="region of interest" description="Disordered" evidence="1">
    <location>
        <begin position="29"/>
        <end position="72"/>
    </location>
</feature>
<feature type="compositionally biased region" description="Gly residues" evidence="1">
    <location>
        <begin position="31"/>
        <end position="40"/>
    </location>
</feature>
<gene>
    <name evidence="2" type="ORF">EUGRSUZ_D01659</name>
</gene>
<accession>A0A059CFQ5</accession>
<protein>
    <submittedName>
        <fullName evidence="2">Uncharacterized protein</fullName>
    </submittedName>
</protein>
<sequence length="96" mass="10061">MNSIFSSFDFLCAELFGLKVKAQLPPAARVVGGGGGGGGDPSPLQRGTRAPDVPRTESKSESAAAEQKVGKQGNESFPRFALELDGIHCFETIVSH</sequence>
<dbReference type="EMBL" id="KK198756">
    <property type="protein sequence ID" value="KCW77298.1"/>
    <property type="molecule type" value="Genomic_DNA"/>
</dbReference>
<organism evidence="2">
    <name type="scientific">Eucalyptus grandis</name>
    <name type="common">Flooded gum</name>
    <dbReference type="NCBI Taxonomy" id="71139"/>
    <lineage>
        <taxon>Eukaryota</taxon>
        <taxon>Viridiplantae</taxon>
        <taxon>Streptophyta</taxon>
        <taxon>Embryophyta</taxon>
        <taxon>Tracheophyta</taxon>
        <taxon>Spermatophyta</taxon>
        <taxon>Magnoliopsida</taxon>
        <taxon>eudicotyledons</taxon>
        <taxon>Gunneridae</taxon>
        <taxon>Pentapetalae</taxon>
        <taxon>rosids</taxon>
        <taxon>malvids</taxon>
        <taxon>Myrtales</taxon>
        <taxon>Myrtaceae</taxon>
        <taxon>Myrtoideae</taxon>
        <taxon>Eucalypteae</taxon>
        <taxon>Eucalyptus</taxon>
    </lineage>
</organism>
<reference evidence="2" key="1">
    <citation type="submission" date="2013-07" db="EMBL/GenBank/DDBJ databases">
        <title>The genome of Eucalyptus grandis.</title>
        <authorList>
            <person name="Schmutz J."/>
            <person name="Hayes R."/>
            <person name="Myburg A."/>
            <person name="Tuskan G."/>
            <person name="Grattapaglia D."/>
            <person name="Rokhsar D.S."/>
        </authorList>
    </citation>
    <scope>NUCLEOTIDE SEQUENCE</scope>
    <source>
        <tissue evidence="2">Leaf extractions</tissue>
    </source>
</reference>
<proteinExistence type="predicted"/>
<dbReference type="AlphaFoldDB" id="A0A059CFQ5"/>
<evidence type="ECO:0000313" key="2">
    <source>
        <dbReference type="EMBL" id="KCW77298.1"/>
    </source>
</evidence>
<dbReference type="InParanoid" id="A0A059CFQ5"/>
<evidence type="ECO:0000256" key="1">
    <source>
        <dbReference type="SAM" id="MobiDB-lite"/>
    </source>
</evidence>
<name>A0A059CFQ5_EUCGR</name>
<dbReference type="Gramene" id="KCW77298">
    <property type="protein sequence ID" value="KCW77298"/>
    <property type="gene ID" value="EUGRSUZ_D01659"/>
</dbReference>
<dbReference type="PANTHER" id="PTHR33641:SF15">
    <property type="entry name" value="AVR9_CF-9 RAPIDLY ELICITED PROTEIN"/>
    <property type="match status" value="1"/>
</dbReference>
<dbReference type="OMA" id="CCAGDFE"/>
<dbReference type="PANTHER" id="PTHR33641">
    <property type="entry name" value="OS06G0133500 PROTEIN"/>
    <property type="match status" value="1"/>
</dbReference>
<dbReference type="FunCoup" id="A0A059CFQ5">
    <property type="interactions" value="18"/>
</dbReference>